<sequence length="98" mass="11385">MEAGKEEQRGAVGFLNAEGIRGREIHRRISAVYGEHSMSCSHVLEDTRNSERDACHCKTMLAQDRIIVSSLLLLLLRLIVLYRKIDESLWKNFVVWWE</sequence>
<gene>
    <name evidence="1" type="ORF">ANN_27217</name>
</gene>
<name>A0ABQ8RXE8_PERAM</name>
<evidence type="ECO:0000313" key="2">
    <source>
        <dbReference type="Proteomes" id="UP001148838"/>
    </source>
</evidence>
<dbReference type="Proteomes" id="UP001148838">
    <property type="component" value="Unassembled WGS sequence"/>
</dbReference>
<dbReference type="EMBL" id="JAJSOF020000040">
    <property type="protein sequence ID" value="KAJ4426403.1"/>
    <property type="molecule type" value="Genomic_DNA"/>
</dbReference>
<reference evidence="1 2" key="1">
    <citation type="journal article" date="2022" name="Allergy">
        <title>Genome assembly and annotation of Periplaneta americana reveal a comprehensive cockroach allergen profile.</title>
        <authorList>
            <person name="Wang L."/>
            <person name="Xiong Q."/>
            <person name="Saelim N."/>
            <person name="Wang L."/>
            <person name="Nong W."/>
            <person name="Wan A.T."/>
            <person name="Shi M."/>
            <person name="Liu X."/>
            <person name="Cao Q."/>
            <person name="Hui J.H.L."/>
            <person name="Sookrung N."/>
            <person name="Leung T.F."/>
            <person name="Tungtrongchitr A."/>
            <person name="Tsui S.K.W."/>
        </authorList>
    </citation>
    <scope>NUCLEOTIDE SEQUENCE [LARGE SCALE GENOMIC DNA]</scope>
    <source>
        <strain evidence="1">PWHHKU_190912</strain>
    </source>
</reference>
<comment type="caution">
    <text evidence="1">The sequence shown here is derived from an EMBL/GenBank/DDBJ whole genome shotgun (WGS) entry which is preliminary data.</text>
</comment>
<accession>A0ABQ8RXE8</accession>
<proteinExistence type="predicted"/>
<protein>
    <submittedName>
        <fullName evidence="1">Uncharacterized protein</fullName>
    </submittedName>
</protein>
<evidence type="ECO:0000313" key="1">
    <source>
        <dbReference type="EMBL" id="KAJ4426403.1"/>
    </source>
</evidence>
<organism evidence="1 2">
    <name type="scientific">Periplaneta americana</name>
    <name type="common">American cockroach</name>
    <name type="synonym">Blatta americana</name>
    <dbReference type="NCBI Taxonomy" id="6978"/>
    <lineage>
        <taxon>Eukaryota</taxon>
        <taxon>Metazoa</taxon>
        <taxon>Ecdysozoa</taxon>
        <taxon>Arthropoda</taxon>
        <taxon>Hexapoda</taxon>
        <taxon>Insecta</taxon>
        <taxon>Pterygota</taxon>
        <taxon>Neoptera</taxon>
        <taxon>Polyneoptera</taxon>
        <taxon>Dictyoptera</taxon>
        <taxon>Blattodea</taxon>
        <taxon>Blattoidea</taxon>
        <taxon>Blattidae</taxon>
        <taxon>Blattinae</taxon>
        <taxon>Periplaneta</taxon>
    </lineage>
</organism>
<keyword evidence="2" id="KW-1185">Reference proteome</keyword>